<dbReference type="AlphaFoldDB" id="A0A6J7ZHV9"/>
<evidence type="ECO:0000313" key="2">
    <source>
        <dbReference type="EMBL" id="CAC5340571.1"/>
    </source>
</evidence>
<keyword evidence="3" id="KW-1185">Reference proteome</keyword>
<feature type="region of interest" description="Disordered" evidence="1">
    <location>
        <begin position="20"/>
        <end position="48"/>
    </location>
</feature>
<comment type="caution">
    <text evidence="2">The sequence shown here is derived from an EMBL/GenBank/DDBJ whole genome shotgun (WGS) entry which is preliminary data.</text>
</comment>
<dbReference type="EMBL" id="CZCZ02000005">
    <property type="protein sequence ID" value="CAC5340571.1"/>
    <property type="molecule type" value="Genomic_DNA"/>
</dbReference>
<organism evidence="2 3">
    <name type="scientific">Planktothrix rubescens CCAP 1459/22</name>
    <dbReference type="NCBI Taxonomy" id="329571"/>
    <lineage>
        <taxon>Bacteria</taxon>
        <taxon>Bacillati</taxon>
        <taxon>Cyanobacteriota</taxon>
        <taxon>Cyanophyceae</taxon>
        <taxon>Oscillatoriophycideae</taxon>
        <taxon>Oscillatoriales</taxon>
        <taxon>Microcoleaceae</taxon>
        <taxon>Planktothrix</taxon>
    </lineage>
</organism>
<proteinExistence type="predicted"/>
<feature type="compositionally biased region" description="Polar residues" evidence="1">
    <location>
        <begin position="20"/>
        <end position="31"/>
    </location>
</feature>
<sequence>MGEISKKCYKLSKSLEINSHRLNARRSNAPTGETDHQTGEAGHNGGNW</sequence>
<accession>A0A6J7ZHV9</accession>
<name>A0A6J7ZHV9_PLARU</name>
<evidence type="ECO:0000256" key="1">
    <source>
        <dbReference type="SAM" id="MobiDB-lite"/>
    </source>
</evidence>
<dbReference type="Proteomes" id="UP000196521">
    <property type="component" value="Unassembled WGS sequence"/>
</dbReference>
<evidence type="ECO:0000313" key="3">
    <source>
        <dbReference type="Proteomes" id="UP000196521"/>
    </source>
</evidence>
<reference evidence="2" key="1">
    <citation type="submission" date="2020-05" db="EMBL/GenBank/DDBJ databases">
        <authorList>
            <consortium name="Genoscope - CEA"/>
            <person name="William W."/>
        </authorList>
    </citation>
    <scope>NUCLEOTIDE SEQUENCE [LARGE SCALE GENOMIC DNA]</scope>
    <source>
        <strain evidence="2">PCC 7821</strain>
    </source>
</reference>
<protein>
    <submittedName>
        <fullName evidence="2">Uncharacterized protein</fullName>
    </submittedName>
</protein>
<gene>
    <name evidence="2" type="ORF">PLAN_100621</name>
</gene>